<protein>
    <recommendedName>
        <fullName evidence="3 4">Dephospho-CoA kinase</fullName>
        <ecNumber evidence="3 4">2.7.1.24</ecNumber>
    </recommendedName>
    <alternativeName>
        <fullName evidence="3">Dephosphocoenzyme A kinase</fullName>
    </alternativeName>
</protein>
<evidence type="ECO:0000313" key="5">
    <source>
        <dbReference type="EMBL" id="MBC5668074.1"/>
    </source>
</evidence>
<dbReference type="RefSeq" id="WP_158576780.1">
    <property type="nucleotide sequence ID" value="NZ_JACOOZ010000005.1"/>
</dbReference>
<dbReference type="Proteomes" id="UP000597877">
    <property type="component" value="Unassembled WGS sequence"/>
</dbReference>
<comment type="caution">
    <text evidence="5">The sequence shown here is derived from an EMBL/GenBank/DDBJ whole genome shotgun (WGS) entry which is preliminary data.</text>
</comment>
<dbReference type="InterPro" id="IPR027417">
    <property type="entry name" value="P-loop_NTPase"/>
</dbReference>
<keyword evidence="3 5" id="KW-0808">Transferase</keyword>
<dbReference type="EC" id="2.7.1.24" evidence="3 4"/>
<dbReference type="NCBIfam" id="TIGR00152">
    <property type="entry name" value="dephospho-CoA kinase"/>
    <property type="match status" value="1"/>
</dbReference>
<keyword evidence="6" id="KW-1185">Reference proteome</keyword>
<comment type="pathway">
    <text evidence="3">Cofactor biosynthesis; coenzyme A biosynthesis; CoA from (R)-pantothenate: step 5/5.</text>
</comment>
<dbReference type="EMBL" id="JACOOZ010000005">
    <property type="protein sequence ID" value="MBC5668074.1"/>
    <property type="molecule type" value="Genomic_DNA"/>
</dbReference>
<comment type="function">
    <text evidence="3">Catalyzes the phosphorylation of the 3'-hydroxyl group of dephosphocoenzyme A to form coenzyme A.</text>
</comment>
<dbReference type="GO" id="GO:0004140">
    <property type="term" value="F:dephospho-CoA kinase activity"/>
    <property type="evidence" value="ECO:0007669"/>
    <property type="project" value="UniProtKB-EC"/>
</dbReference>
<comment type="catalytic activity">
    <reaction evidence="3">
        <text>3'-dephospho-CoA + ATP = ADP + CoA + H(+)</text>
        <dbReference type="Rhea" id="RHEA:18245"/>
        <dbReference type="ChEBI" id="CHEBI:15378"/>
        <dbReference type="ChEBI" id="CHEBI:30616"/>
        <dbReference type="ChEBI" id="CHEBI:57287"/>
        <dbReference type="ChEBI" id="CHEBI:57328"/>
        <dbReference type="ChEBI" id="CHEBI:456216"/>
        <dbReference type="EC" id="2.7.1.24"/>
    </reaction>
</comment>
<sequence length="192" mass="21777">MIIGIIGGVGSGKSTVLDYLEEKYNANIIKSDLVAKDIMTPGHKVYHKVLSTFPEVNDNGNIDRTKLAEIVFNDKDKLDLLNSITHPGTIDEINRLIDISKSDVTVVESAILIGSGIEKRCHELWFVYCEREERIRRLISSRGYSRQKAIDIINSQPDDDEYNFYADEYIDNSSTPSSTMEQIDLIMNREIC</sequence>
<organism evidence="5 6">
    <name type="scientific">Eubacterium segne</name>
    <dbReference type="NCBI Taxonomy" id="2763045"/>
    <lineage>
        <taxon>Bacteria</taxon>
        <taxon>Bacillati</taxon>
        <taxon>Bacillota</taxon>
        <taxon>Clostridia</taxon>
        <taxon>Eubacteriales</taxon>
        <taxon>Eubacteriaceae</taxon>
        <taxon>Eubacterium</taxon>
    </lineage>
</organism>
<keyword evidence="3 5" id="KW-0418">Kinase</keyword>
<dbReference type="PANTHER" id="PTHR10695">
    <property type="entry name" value="DEPHOSPHO-COA KINASE-RELATED"/>
    <property type="match status" value="1"/>
</dbReference>
<dbReference type="CDD" id="cd02022">
    <property type="entry name" value="DPCK"/>
    <property type="match status" value="1"/>
</dbReference>
<dbReference type="HAMAP" id="MF_00376">
    <property type="entry name" value="Dephospho_CoA_kinase"/>
    <property type="match status" value="1"/>
</dbReference>
<proteinExistence type="inferred from homology"/>
<evidence type="ECO:0000256" key="1">
    <source>
        <dbReference type="ARBA" id="ARBA00022741"/>
    </source>
</evidence>
<accession>A0ABR7F557</accession>
<keyword evidence="3" id="KW-0963">Cytoplasm</keyword>
<dbReference type="SUPFAM" id="SSF52540">
    <property type="entry name" value="P-loop containing nucleoside triphosphate hydrolases"/>
    <property type="match status" value="1"/>
</dbReference>
<dbReference type="Pfam" id="PF01121">
    <property type="entry name" value="CoaE"/>
    <property type="match status" value="1"/>
</dbReference>
<keyword evidence="3" id="KW-0173">Coenzyme A biosynthesis</keyword>
<keyword evidence="2 3" id="KW-0067">ATP-binding</keyword>
<dbReference type="PANTHER" id="PTHR10695:SF46">
    <property type="entry name" value="BIFUNCTIONAL COENZYME A SYNTHASE-RELATED"/>
    <property type="match status" value="1"/>
</dbReference>
<comment type="subcellular location">
    <subcellularLocation>
        <location evidence="3">Cytoplasm</location>
    </subcellularLocation>
</comment>
<evidence type="ECO:0000313" key="6">
    <source>
        <dbReference type="Proteomes" id="UP000597877"/>
    </source>
</evidence>
<name>A0ABR7F557_9FIRM</name>
<dbReference type="InterPro" id="IPR001977">
    <property type="entry name" value="Depp_CoAkinase"/>
</dbReference>
<evidence type="ECO:0000256" key="3">
    <source>
        <dbReference type="HAMAP-Rule" id="MF_00376"/>
    </source>
</evidence>
<reference evidence="5 6" key="1">
    <citation type="submission" date="2020-08" db="EMBL/GenBank/DDBJ databases">
        <title>Genome public.</title>
        <authorList>
            <person name="Liu C."/>
            <person name="Sun Q."/>
        </authorList>
    </citation>
    <scope>NUCLEOTIDE SEQUENCE [LARGE SCALE GENOMIC DNA]</scope>
    <source>
        <strain evidence="5 6">BX4</strain>
    </source>
</reference>
<comment type="similarity">
    <text evidence="3">Belongs to the CoaE family.</text>
</comment>
<dbReference type="Gene3D" id="3.40.50.300">
    <property type="entry name" value="P-loop containing nucleotide triphosphate hydrolases"/>
    <property type="match status" value="1"/>
</dbReference>
<feature type="binding site" evidence="3">
    <location>
        <begin position="10"/>
        <end position="15"/>
    </location>
    <ligand>
        <name>ATP</name>
        <dbReference type="ChEBI" id="CHEBI:30616"/>
    </ligand>
</feature>
<gene>
    <name evidence="3" type="primary">coaE</name>
    <name evidence="5" type="ORF">H8S00_08780</name>
</gene>
<evidence type="ECO:0000256" key="4">
    <source>
        <dbReference type="NCBIfam" id="TIGR00152"/>
    </source>
</evidence>
<keyword evidence="1 3" id="KW-0547">Nucleotide-binding</keyword>
<dbReference type="PROSITE" id="PS51219">
    <property type="entry name" value="DPCK"/>
    <property type="match status" value="1"/>
</dbReference>
<evidence type="ECO:0000256" key="2">
    <source>
        <dbReference type="ARBA" id="ARBA00022840"/>
    </source>
</evidence>